<keyword evidence="4" id="KW-1185">Reference proteome</keyword>
<protein>
    <submittedName>
        <fullName evidence="3">Uncharacterized protein</fullName>
    </submittedName>
</protein>
<accession>A0A9P8HVW2</accession>
<feature type="compositionally biased region" description="Acidic residues" evidence="1">
    <location>
        <begin position="1025"/>
        <end position="1035"/>
    </location>
</feature>
<evidence type="ECO:0000313" key="3">
    <source>
        <dbReference type="EMBL" id="KAH0538698.1"/>
    </source>
</evidence>
<feature type="region of interest" description="Disordered" evidence="1">
    <location>
        <begin position="1012"/>
        <end position="1049"/>
    </location>
</feature>
<feature type="compositionally biased region" description="Basic and acidic residues" evidence="1">
    <location>
        <begin position="739"/>
        <end position="763"/>
    </location>
</feature>
<evidence type="ECO:0000256" key="2">
    <source>
        <dbReference type="SAM" id="Phobius"/>
    </source>
</evidence>
<reference evidence="3" key="1">
    <citation type="submission" date="2021-03" db="EMBL/GenBank/DDBJ databases">
        <title>Comparative genomics and phylogenomic investigation of the class Geoglossomycetes provide insights into ecological specialization and systematics.</title>
        <authorList>
            <person name="Melie T."/>
            <person name="Pirro S."/>
            <person name="Miller A.N."/>
            <person name="Quandt A."/>
        </authorList>
    </citation>
    <scope>NUCLEOTIDE SEQUENCE</scope>
    <source>
        <strain evidence="3">GBOQ0MN5Z8</strain>
    </source>
</reference>
<feature type="region of interest" description="Disordered" evidence="1">
    <location>
        <begin position="913"/>
        <end position="942"/>
    </location>
</feature>
<dbReference type="EMBL" id="JAGHQL010000099">
    <property type="protein sequence ID" value="KAH0538698.1"/>
    <property type="molecule type" value="Genomic_DNA"/>
</dbReference>
<feature type="transmembrane region" description="Helical" evidence="2">
    <location>
        <begin position="12"/>
        <end position="34"/>
    </location>
</feature>
<feature type="compositionally biased region" description="Polar residues" evidence="1">
    <location>
        <begin position="965"/>
        <end position="993"/>
    </location>
</feature>
<feature type="transmembrane region" description="Helical" evidence="2">
    <location>
        <begin position="148"/>
        <end position="168"/>
    </location>
</feature>
<keyword evidence="2" id="KW-0812">Transmembrane</keyword>
<keyword evidence="2" id="KW-0472">Membrane</keyword>
<name>A0A9P8HVW2_9PEZI</name>
<feature type="transmembrane region" description="Helical" evidence="2">
    <location>
        <begin position="221"/>
        <end position="243"/>
    </location>
</feature>
<feature type="region of interest" description="Disordered" evidence="1">
    <location>
        <begin position="292"/>
        <end position="327"/>
    </location>
</feature>
<proteinExistence type="predicted"/>
<feature type="compositionally biased region" description="Polar residues" evidence="1">
    <location>
        <begin position="914"/>
        <end position="942"/>
    </location>
</feature>
<evidence type="ECO:0000313" key="4">
    <source>
        <dbReference type="Proteomes" id="UP000698800"/>
    </source>
</evidence>
<feature type="region of interest" description="Disordered" evidence="1">
    <location>
        <begin position="849"/>
        <end position="885"/>
    </location>
</feature>
<dbReference type="Proteomes" id="UP000698800">
    <property type="component" value="Unassembled WGS sequence"/>
</dbReference>
<feature type="transmembrane region" description="Helical" evidence="2">
    <location>
        <begin position="189"/>
        <end position="209"/>
    </location>
</feature>
<keyword evidence="2" id="KW-1133">Transmembrane helix</keyword>
<sequence>MMDMLKVSQTLPSAFVLGILSQTAFVTLIVYTKGHLKSLLRDRRRLVLLIFLTFAVLWAQVSFIGFFLQSRIGCYAIVILSTASDQAARATISGLLLWTLATTANSRIERFALRGLIGLRVVQGIVFSGFTAPQFAPLCVARSRIPPLAIATIAFDATAICLLVCCIYQRGFLGDPKEAGLQDTQSEGLALASVTFGFFVWSSMSIPLQLGTSGVTLVSRIVVPSIGLLILLALVILASGSLLPNQGAHAAPLRTPTVARHHEGSQLVRSPVDNREVNQRGLLRFINPIDQRGAGSQAKNGTSAGGQISGTAPGQTRKEHRERNSGSIFRSIISAPLSGTEITITGESTLPAPPKQAPFLKSVSGSIRSSSKALKKSIVSRSDSLPTPRTKISEPIAISGPISGLKTVDLTAAAELQRQRQLQRQARRDTCLEADLMAAERRTQGPPSSALAEHSARGLLTLPVSRLNESASPGSTFAVSGSMRLKGSDEIRRRSPINPRASGHSEAKLGETVMAASVSSGLTVLTQHSAGFAPPVDSLAVPYENPAAAKSGFIATSSWSQTQTPQTPDAVWELLSPTGFVPPAMSIMDRKRPKVSKETDRTIFPRRESHLRETPWLLTPFTQQLEDSVPLKPYQPSSMPTAAAKLEPLIPDGVTISMGTSGIEHRFPAPPSSAPLPLPRFSQFSIPQILPIDSSLTKAADHRAAESGESPLPASISQMATPLQAAVEIPKGASGGESKSPHDMEKVDSEASRRSSTKELATEEDKEALSGSEGDFEMEVPIQLGYDIRSSRPLARSRKWHYRVGDTIPLFSERRRQKGSKAMPPPVPLLLHSVERYARVAIRTQAAEPVIKQTRKRDLRGQPETPESTDHESDDASVGSGETYSDLFRGRGSLLEKMERELNLKEQDWLRLQDSLNGNPPTSSTNYDVLSTSPRGATPNQKRLSNSIHKRISLNHRSLNLLIPTGTSENSRASTSQGHLAETQSDYFDRTTTPLNRGSVNFLTIDNYIIQTNPTPPESEHTMSDVDDETDSIPDNDDKALPETGGNPHPPAAALAANARLWRRSFRQQVVSTNLLWEAPPLTRRFVSEAAKPPALSLRTVKRRQEAPLRISSSHLWTKPEPRQTQRVDLWGQRFDRPKIEVAKRASHKPQKKSKRYTLLPDIGKDGVLGIFQTPWGPTDSARPPTLRVPSAAASQKWRPPTHNDSTAFDNFDDFNDGSTSSRIHDSTIWEIGTLLDDHNIPSRESLFPPKCIIIEDYDAEDDEDDDVDFDVYSEIYGAEAYSETKIGG</sequence>
<feature type="region of interest" description="Disordered" evidence="1">
    <location>
        <begin position="371"/>
        <end position="392"/>
    </location>
</feature>
<dbReference type="OrthoDB" id="5370537at2759"/>
<comment type="caution">
    <text evidence="3">The sequence shown here is derived from an EMBL/GenBank/DDBJ whole genome shotgun (WGS) entry which is preliminary data.</text>
</comment>
<evidence type="ECO:0000256" key="1">
    <source>
        <dbReference type="SAM" id="MobiDB-lite"/>
    </source>
</evidence>
<feature type="transmembrane region" description="Helical" evidence="2">
    <location>
        <begin position="46"/>
        <end position="67"/>
    </location>
</feature>
<organism evidence="3 4">
    <name type="scientific">Glutinoglossum americanum</name>
    <dbReference type="NCBI Taxonomy" id="1670608"/>
    <lineage>
        <taxon>Eukaryota</taxon>
        <taxon>Fungi</taxon>
        <taxon>Dikarya</taxon>
        <taxon>Ascomycota</taxon>
        <taxon>Pezizomycotina</taxon>
        <taxon>Geoglossomycetes</taxon>
        <taxon>Geoglossales</taxon>
        <taxon>Geoglossaceae</taxon>
        <taxon>Glutinoglossum</taxon>
    </lineage>
</organism>
<feature type="region of interest" description="Disordered" evidence="1">
    <location>
        <begin position="731"/>
        <end position="774"/>
    </location>
</feature>
<feature type="region of interest" description="Disordered" evidence="1">
    <location>
        <begin position="964"/>
        <end position="993"/>
    </location>
</feature>
<gene>
    <name evidence="3" type="ORF">FGG08_004715</name>
</gene>